<dbReference type="PANTHER" id="PTHR34203">
    <property type="entry name" value="METHYLTRANSFERASE, FKBM FAMILY PROTEIN"/>
    <property type="match status" value="1"/>
</dbReference>
<organism evidence="2 3">
    <name type="scientific">Rhizobium alvei</name>
    <dbReference type="NCBI Taxonomy" id="1132659"/>
    <lineage>
        <taxon>Bacteria</taxon>
        <taxon>Pseudomonadati</taxon>
        <taxon>Pseudomonadota</taxon>
        <taxon>Alphaproteobacteria</taxon>
        <taxon>Hyphomicrobiales</taxon>
        <taxon>Rhizobiaceae</taxon>
        <taxon>Rhizobium/Agrobacterium group</taxon>
        <taxon>Rhizobium</taxon>
    </lineage>
</organism>
<sequence length="360" mass="39717">MIPSWEEIGSWSQQCLAKVPADVLAGKVPAALYGMGFLGRWALPQLKMLGIEIESCFDGNKALDGTHLDGTPVYSSDHLAEQRPAFTFIAARHAVPAVAAMLAGLGLPSVSCDAFWAARQMAAFETLHHDGLSDDRSQRVLRAVLATMLTGDRRYLQEAFDRDQYFCLPPFLGVEPEIYVDAGAYVGDSLERFIWAHYGIFRKAIAFEPGPKQREALALRVNRLKAEWALDDDRIVIVPAALGARSGVARAESQSGHMTSLALDGEGSTEIRIESLDAYLAGARASFIKADVEGMEMDLLEGAKSTIATYRPRLAICVYHYPTDIPTISHYLKSLVPDYRFALRHHSPQLMETVLYAWVD</sequence>
<protein>
    <submittedName>
        <fullName evidence="2">FkbM family methyltransferase</fullName>
    </submittedName>
</protein>
<dbReference type="InterPro" id="IPR006342">
    <property type="entry name" value="FkbM_mtfrase"/>
</dbReference>
<gene>
    <name evidence="2" type="ORF">Q4481_00795</name>
</gene>
<dbReference type="NCBIfam" id="TIGR01444">
    <property type="entry name" value="fkbM_fam"/>
    <property type="match status" value="1"/>
</dbReference>
<evidence type="ECO:0000313" key="2">
    <source>
        <dbReference type="EMBL" id="MDO6962470.1"/>
    </source>
</evidence>
<dbReference type="Proteomes" id="UP001174932">
    <property type="component" value="Unassembled WGS sequence"/>
</dbReference>
<dbReference type="Gene3D" id="3.40.50.150">
    <property type="entry name" value="Vaccinia Virus protein VP39"/>
    <property type="match status" value="1"/>
</dbReference>
<keyword evidence="3" id="KW-1185">Reference proteome</keyword>
<name>A0ABT8YGS7_9HYPH</name>
<evidence type="ECO:0000313" key="3">
    <source>
        <dbReference type="Proteomes" id="UP001174932"/>
    </source>
</evidence>
<dbReference type="GO" id="GO:0008168">
    <property type="term" value="F:methyltransferase activity"/>
    <property type="evidence" value="ECO:0007669"/>
    <property type="project" value="UniProtKB-KW"/>
</dbReference>
<dbReference type="InterPro" id="IPR029063">
    <property type="entry name" value="SAM-dependent_MTases_sf"/>
</dbReference>
<dbReference type="Pfam" id="PF05050">
    <property type="entry name" value="Methyltransf_21"/>
    <property type="match status" value="1"/>
</dbReference>
<reference evidence="2" key="1">
    <citation type="journal article" date="2015" name="Int. J. Syst. Evol. Microbiol.">
        <title>Rhizobium alvei sp. nov., isolated from a freshwater river.</title>
        <authorList>
            <person name="Sheu S.Y."/>
            <person name="Huang H.W."/>
            <person name="Young C.C."/>
            <person name="Chen W.M."/>
        </authorList>
    </citation>
    <scope>NUCLEOTIDE SEQUENCE</scope>
    <source>
        <strain evidence="2">TNR-22</strain>
    </source>
</reference>
<dbReference type="GO" id="GO:0032259">
    <property type="term" value="P:methylation"/>
    <property type="evidence" value="ECO:0007669"/>
    <property type="project" value="UniProtKB-KW"/>
</dbReference>
<dbReference type="InterPro" id="IPR052514">
    <property type="entry name" value="SAM-dependent_MTase"/>
</dbReference>
<keyword evidence="2" id="KW-0808">Transferase</keyword>
<evidence type="ECO:0000259" key="1">
    <source>
        <dbReference type="Pfam" id="PF05050"/>
    </source>
</evidence>
<dbReference type="PANTHER" id="PTHR34203:SF15">
    <property type="entry name" value="SLL1173 PROTEIN"/>
    <property type="match status" value="1"/>
</dbReference>
<reference evidence="2" key="2">
    <citation type="submission" date="2023-07" db="EMBL/GenBank/DDBJ databases">
        <authorList>
            <person name="Shen H."/>
        </authorList>
    </citation>
    <scope>NUCLEOTIDE SEQUENCE</scope>
    <source>
        <strain evidence="2">TNR-22</strain>
    </source>
</reference>
<dbReference type="SUPFAM" id="SSF53335">
    <property type="entry name" value="S-adenosyl-L-methionine-dependent methyltransferases"/>
    <property type="match status" value="1"/>
</dbReference>
<proteinExistence type="predicted"/>
<keyword evidence="2" id="KW-0489">Methyltransferase</keyword>
<feature type="domain" description="Methyltransferase FkbM" evidence="1">
    <location>
        <begin position="181"/>
        <end position="322"/>
    </location>
</feature>
<dbReference type="EMBL" id="JAUOZU010000001">
    <property type="protein sequence ID" value="MDO6962470.1"/>
    <property type="molecule type" value="Genomic_DNA"/>
</dbReference>
<accession>A0ABT8YGS7</accession>
<comment type="caution">
    <text evidence="2">The sequence shown here is derived from an EMBL/GenBank/DDBJ whole genome shotgun (WGS) entry which is preliminary data.</text>
</comment>
<dbReference type="RefSeq" id="WP_304374300.1">
    <property type="nucleotide sequence ID" value="NZ_JAUOZU010000001.1"/>
</dbReference>